<keyword evidence="8" id="KW-1185">Reference proteome</keyword>
<name>A0A7W7IP77_9CAUL</name>
<evidence type="ECO:0000313" key="8">
    <source>
        <dbReference type="Proteomes" id="UP000539957"/>
    </source>
</evidence>
<reference evidence="7 8" key="1">
    <citation type="submission" date="2020-08" db="EMBL/GenBank/DDBJ databases">
        <title>Functional genomics of gut bacteria from endangered species of beetles.</title>
        <authorList>
            <person name="Carlos-Shanley C."/>
        </authorList>
    </citation>
    <scope>NUCLEOTIDE SEQUENCE [LARGE SCALE GENOMIC DNA]</scope>
    <source>
        <strain evidence="7 8">S00123</strain>
    </source>
</reference>
<dbReference type="Proteomes" id="UP000539957">
    <property type="component" value="Unassembled WGS sequence"/>
</dbReference>
<dbReference type="InterPro" id="IPR011330">
    <property type="entry name" value="Glyco_hydro/deAcase_b/a-brl"/>
</dbReference>
<dbReference type="SUPFAM" id="SSF88713">
    <property type="entry name" value="Glycoside hydrolase/deacetylase"/>
    <property type="match status" value="1"/>
</dbReference>
<evidence type="ECO:0000256" key="3">
    <source>
        <dbReference type="ARBA" id="ARBA00020071"/>
    </source>
</evidence>
<dbReference type="Pfam" id="PF01522">
    <property type="entry name" value="Polysacc_deac_1"/>
    <property type="match status" value="1"/>
</dbReference>
<protein>
    <recommendedName>
        <fullName evidence="3">Chitooligosaccharide deacetylase</fullName>
    </recommendedName>
    <alternativeName>
        <fullName evidence="5">Nodulation protein B</fullName>
    </alternativeName>
</protein>
<comment type="caution">
    <text evidence="7">The sequence shown here is derived from an EMBL/GenBank/DDBJ whole genome shotgun (WGS) entry which is preliminary data.</text>
</comment>
<evidence type="ECO:0000256" key="2">
    <source>
        <dbReference type="ARBA" id="ARBA00010973"/>
    </source>
</evidence>
<dbReference type="EMBL" id="JACHKY010000002">
    <property type="protein sequence ID" value="MBB4797932.1"/>
    <property type="molecule type" value="Genomic_DNA"/>
</dbReference>
<evidence type="ECO:0000259" key="6">
    <source>
        <dbReference type="PROSITE" id="PS51677"/>
    </source>
</evidence>
<proteinExistence type="inferred from homology"/>
<dbReference type="AlphaFoldDB" id="A0A7W7IP77"/>
<comment type="function">
    <text evidence="1">Is involved in generating a small heat-stable compound (Nod), an acylated oligomer of N-acetylglucosamine, that stimulates mitosis in various plant protoplasts.</text>
</comment>
<dbReference type="PANTHER" id="PTHR34216">
    <property type="match status" value="1"/>
</dbReference>
<dbReference type="PANTHER" id="PTHR34216:SF11">
    <property type="entry name" value="CHITOOLIGOSACCHARIDE DEACETYLASE"/>
    <property type="match status" value="1"/>
</dbReference>
<feature type="domain" description="NodB homology" evidence="6">
    <location>
        <begin position="35"/>
        <end position="247"/>
    </location>
</feature>
<keyword evidence="4" id="KW-0732">Signal</keyword>
<evidence type="ECO:0000256" key="5">
    <source>
        <dbReference type="ARBA" id="ARBA00032976"/>
    </source>
</evidence>
<evidence type="ECO:0000256" key="1">
    <source>
        <dbReference type="ARBA" id="ARBA00003236"/>
    </source>
</evidence>
<accession>A0A7W7IP77</accession>
<evidence type="ECO:0000256" key="4">
    <source>
        <dbReference type="ARBA" id="ARBA00022729"/>
    </source>
</evidence>
<evidence type="ECO:0000313" key="7">
    <source>
        <dbReference type="EMBL" id="MBB4797932.1"/>
    </source>
</evidence>
<comment type="similarity">
    <text evidence="2">Belongs to the polysaccharide deacetylase family.</text>
</comment>
<dbReference type="Gene3D" id="3.20.20.370">
    <property type="entry name" value="Glycoside hydrolase/deacetylase"/>
    <property type="match status" value="1"/>
</dbReference>
<gene>
    <name evidence="7" type="ORF">HNP32_001656</name>
</gene>
<dbReference type="GO" id="GO:0005975">
    <property type="term" value="P:carbohydrate metabolic process"/>
    <property type="evidence" value="ECO:0007669"/>
    <property type="project" value="InterPro"/>
</dbReference>
<dbReference type="InterPro" id="IPR051398">
    <property type="entry name" value="Polysacch_Deacetylase"/>
</dbReference>
<dbReference type="PROSITE" id="PS51677">
    <property type="entry name" value="NODB"/>
    <property type="match status" value="1"/>
</dbReference>
<dbReference type="GO" id="GO:0016810">
    <property type="term" value="F:hydrolase activity, acting on carbon-nitrogen (but not peptide) bonds"/>
    <property type="evidence" value="ECO:0007669"/>
    <property type="project" value="InterPro"/>
</dbReference>
<sequence>MIQPYTPDVSLMGKLRRRFARLTHQRPARLDLARPTVSFTFDDIPASAAHAGAEVLEKHGVRGTFYVCAGLFGQTGHMGRFADAAEIGALIRQGHEVAGHTLNHVDCHRASPTDLDLDLDANDAALRGLGAAPIHFAFPYGEVSPRAKKQLGARYASLRGVHKGLVHDGGDRNQLPGVGIEGAEGEAIARAWIDRAVAENAWLILYTHDVRETPSSWGCTPDALARLIAHARSTGCDVRTIGEVLSA</sequence>
<dbReference type="InterPro" id="IPR002509">
    <property type="entry name" value="NODB_dom"/>
</dbReference>
<organism evidence="7 8">
    <name type="scientific">Brevundimonas bullata</name>
    <dbReference type="NCBI Taxonomy" id="13160"/>
    <lineage>
        <taxon>Bacteria</taxon>
        <taxon>Pseudomonadati</taxon>
        <taxon>Pseudomonadota</taxon>
        <taxon>Alphaproteobacteria</taxon>
        <taxon>Caulobacterales</taxon>
        <taxon>Caulobacteraceae</taxon>
        <taxon>Brevundimonas</taxon>
    </lineage>
</organism>
<dbReference type="RefSeq" id="WP_184268880.1">
    <property type="nucleotide sequence ID" value="NZ_JACHKY010000002.1"/>
</dbReference>